<dbReference type="Pfam" id="PF00353">
    <property type="entry name" value="HemolysinCabind"/>
    <property type="match status" value="1"/>
</dbReference>
<reference evidence="2" key="1">
    <citation type="submission" date="2016-10" db="EMBL/GenBank/DDBJ databases">
        <title>Comparative genomics uncovers the prolific and rare metabolic potential of the cyanobacterial genus Moorea.</title>
        <authorList>
            <person name="Leao T."/>
            <person name="Castelao G."/>
            <person name="Korobeynikov A."/>
            <person name="Monroe E.A."/>
            <person name="Podell S."/>
            <person name="Glukhov E."/>
            <person name="Allen E."/>
            <person name="Gerwick W.H."/>
            <person name="Gerwick L."/>
        </authorList>
    </citation>
    <scope>NUCLEOTIDE SEQUENCE [LARGE SCALE GENOMIC DNA]</scope>
    <source>
        <strain evidence="2">JHB</strain>
    </source>
</reference>
<dbReference type="InterPro" id="IPR001343">
    <property type="entry name" value="Hemolysn_Ca-bd"/>
</dbReference>
<sequence length="175" mass="19483">MSTRDTNQLNPRYRTDEKQLFKGTDGQDDITGTDGRDEIYLGEGADIVFGGEGGDTIDLGSDLDPDMAWYKNFSERTDIIENFDPNDEDIVVLTSGFFWDLVHNEGLNSDANVREWLKIEKDGADTKIKVDPDGIQGDKPIRTLAILKNVDPNDIAYLDANDIPIPIDANDFIIG</sequence>
<dbReference type="InterPro" id="IPR011049">
    <property type="entry name" value="Serralysin-like_metalloprot_C"/>
</dbReference>
<dbReference type="Gene3D" id="2.150.10.10">
    <property type="entry name" value="Serralysin-like metalloprotease, C-terminal"/>
    <property type="match status" value="1"/>
</dbReference>
<evidence type="ECO:0000313" key="1">
    <source>
        <dbReference type="EMBL" id="AOY83126.1"/>
    </source>
</evidence>
<dbReference type="EMBL" id="CP017708">
    <property type="protein sequence ID" value="AOY83126.1"/>
    <property type="molecule type" value="Genomic_DNA"/>
</dbReference>
<protein>
    <recommendedName>
        <fullName evidence="3">Peptidase M10 serralysin C-terminal domain-containing protein</fullName>
    </recommendedName>
</protein>
<dbReference type="Proteomes" id="UP000176944">
    <property type="component" value="Chromosome"/>
</dbReference>
<dbReference type="GO" id="GO:0005509">
    <property type="term" value="F:calcium ion binding"/>
    <property type="evidence" value="ECO:0007669"/>
    <property type="project" value="InterPro"/>
</dbReference>
<organism evidence="1 2">
    <name type="scientific">Moorena producens (strain JHB)</name>
    <dbReference type="NCBI Taxonomy" id="1454205"/>
    <lineage>
        <taxon>Bacteria</taxon>
        <taxon>Bacillati</taxon>
        <taxon>Cyanobacteriota</taxon>
        <taxon>Cyanophyceae</taxon>
        <taxon>Coleofasciculales</taxon>
        <taxon>Coleofasciculaceae</taxon>
        <taxon>Moorena</taxon>
    </lineage>
</organism>
<accession>A0A1D9G684</accession>
<evidence type="ECO:0000313" key="2">
    <source>
        <dbReference type="Proteomes" id="UP000176944"/>
    </source>
</evidence>
<dbReference type="AlphaFoldDB" id="A0A1D9G684"/>
<evidence type="ECO:0008006" key="3">
    <source>
        <dbReference type="Google" id="ProtNLM"/>
    </source>
</evidence>
<proteinExistence type="predicted"/>
<dbReference type="SUPFAM" id="SSF51120">
    <property type="entry name" value="beta-Roll"/>
    <property type="match status" value="1"/>
</dbReference>
<gene>
    <name evidence="1" type="ORF">BJP36_27595</name>
</gene>
<name>A0A1D9G684_MOOP1</name>